<dbReference type="Pfam" id="PF12234">
    <property type="entry name" value="Rav1p_C"/>
    <property type="match status" value="1"/>
</dbReference>
<reference evidence="3" key="1">
    <citation type="submission" date="2020-10" db="EMBL/GenBank/DDBJ databases">
        <authorList>
            <person name="Roach M.J.R."/>
        </authorList>
    </citation>
    <scope>NUCLEOTIDE SEQUENCE</scope>
    <source>
        <strain evidence="3">CBS 1945</strain>
    </source>
</reference>
<feature type="compositionally biased region" description="Polar residues" evidence="1">
    <location>
        <begin position="1382"/>
        <end position="1400"/>
    </location>
</feature>
<protein>
    <recommendedName>
        <fullName evidence="2">RAVE complex protein Rav1 C-terminal domain-containing protein</fullName>
    </recommendedName>
</protein>
<evidence type="ECO:0000259" key="2">
    <source>
        <dbReference type="Pfam" id="PF12234"/>
    </source>
</evidence>
<keyword evidence="4" id="KW-1185">Reference proteome</keyword>
<proteinExistence type="predicted"/>
<dbReference type="KEGG" id="bnn:FOA43_003905"/>
<feature type="domain" description="RAVE complex protein Rav1 C-terminal" evidence="2">
    <location>
        <begin position="672"/>
        <end position="1326"/>
    </location>
</feature>
<dbReference type="PANTHER" id="PTHR13950:SF9">
    <property type="entry name" value="RABCONNECTIN-3A"/>
    <property type="match status" value="1"/>
</dbReference>
<dbReference type="SUPFAM" id="SSF50978">
    <property type="entry name" value="WD40 repeat-like"/>
    <property type="match status" value="2"/>
</dbReference>
<dbReference type="GO" id="GO:0007035">
    <property type="term" value="P:vacuolar acidification"/>
    <property type="evidence" value="ECO:0007669"/>
    <property type="project" value="TreeGrafter"/>
</dbReference>
<sequence>MKIKNDLDSTKINCLSWSDTCEIKGDEFDADQFMSLPNEFHSQTTCELVAGSEESLTLWRFYYKIDGDKNQKHIASKVLWHKDQPSSVYMVKFSPSASCIVSTGYCDRLVKLWYRLSYGIETADFELYYIPHPNVVTSLKWKSYPMESISSCGSRIPSRTGSRGPSDLDVVKTSNGIIKLDLSRLGFPSDGRSVTSMTSDKRQHNVLYTVSADSVLHVYSTYKLDSVFEVYFNGSIDLFDGEPDAKERGIKKFVSFIDNSVAEIGISKVLQTLENEYGPATESTSVSISGSLSKYGENSIYGSRSESIPRTERSNKSQALEDLLQEKVEICMVFDNDSHCKLYCLGNLNKPVPTKMTIYPMDQKFDTSGKAKSCNIVFGEHCMPCDCRAIAIHHILLSRHMEDTELTMVIQDLFKSTIRVVGFSFKDIFDFSVKYTSTADEHSFFGNGSITARNSLVEGYLPKKDVTIGILQDKLTGHNKSVRRLIGSTDGTAVLSTTRFNRSLLWFIMPLGHHRTTLNKKSSIITPTPILDAAIWRKGDYVVAAVEGSLICYDCRLKSQFHKTITKLAPEMCSLPADTGEKAMCFFLLPEASKDICHLVAVFKDKSCKAWEMRLLEDGNKAEIRDFKIGALSECQDDKLHMVSSVDPVGWNTSIEFVGRDVLITITTEGFVRVYYASLSGDGIVWHLKNSFLTGVKECSFLSGSSVNKVALASMGTDKLTIWDTRLGRLEYEEDFGETHIRDIDWTATAYHQAILSVGFSSYALLYTQIRYDYTNKNPAFVKIKRVSIAEQTTHDIGDSIWMTDGLLVMGAGNQFYISDKSLDANTDDTTNRAIGTLEIVSDDIFHLCSALNGPLPLYHPQFIIQTLLIGRFAFVEAILVRLCNALRDLDLGGTKSIDASLDLDYRELFASKDESSKLNSKNAGVYDNLFDTIDDGSKNERFSAEIADILIEKLQRFKLPYLTGHQQITLSYTISIVKDILLKYRKILDNNALRYYIGVRLFHINVSKTASPTTRATKTITMRDVTFAMHSDNKDLLYNIINEQSDLKLDWLNAKRYGLPYWLNLQRLTEAMEKIARNEFFGYEEAHDGKKDPSKCSIFYMALKKKHIVLGLWKTASGHPEQGKMIRFLNHDFEEMRWKKAAVKNAYVLMAKHRYMDAAYFFLLADAVNDCVDVIIQKLGDVPLAIAISRTYDQSDHGESLKRILVRHVLPKAIEENDRWHLSWCFWAFHDRLTAIQSLIKPIEILIEDIKRIVPEFQTFKGSDIHKINSANNEDPVLLVMYQNLRNRNVKYLEGAQKLGPEAEFDFVIKAATMYQSMGCDWLALLITKNWEFVSSQGQLSVVAPETRKSKSTSQDLSPTRDHAKASSRLNGYMKSELEKPSTTTTASFKQRVQPSQSAFEEPDMSAFDFGF</sequence>
<dbReference type="InterPro" id="IPR022033">
    <property type="entry name" value="Rav1p_C"/>
</dbReference>
<feature type="region of interest" description="Disordered" evidence="1">
    <location>
        <begin position="1345"/>
        <end position="1413"/>
    </location>
</feature>
<evidence type="ECO:0000256" key="1">
    <source>
        <dbReference type="SAM" id="MobiDB-lite"/>
    </source>
</evidence>
<dbReference type="GeneID" id="62197305"/>
<dbReference type="OrthoDB" id="342131at2759"/>
<evidence type="ECO:0000313" key="3">
    <source>
        <dbReference type="EMBL" id="QPG76516.1"/>
    </source>
</evidence>
<dbReference type="RefSeq" id="XP_038780081.1">
    <property type="nucleotide sequence ID" value="XM_038924153.1"/>
</dbReference>
<gene>
    <name evidence="3" type="ORF">FOA43_003905</name>
</gene>
<dbReference type="PANTHER" id="PTHR13950">
    <property type="entry name" value="RABCONNECTIN-RELATED"/>
    <property type="match status" value="1"/>
</dbReference>
<dbReference type="GO" id="GO:0043291">
    <property type="term" value="C:RAVE complex"/>
    <property type="evidence" value="ECO:0007669"/>
    <property type="project" value="TreeGrafter"/>
</dbReference>
<organism evidence="3 4">
    <name type="scientific">Eeniella nana</name>
    <name type="common">Yeast</name>
    <name type="synonym">Brettanomyces nanus</name>
    <dbReference type="NCBI Taxonomy" id="13502"/>
    <lineage>
        <taxon>Eukaryota</taxon>
        <taxon>Fungi</taxon>
        <taxon>Dikarya</taxon>
        <taxon>Ascomycota</taxon>
        <taxon>Saccharomycotina</taxon>
        <taxon>Pichiomycetes</taxon>
        <taxon>Pichiales</taxon>
        <taxon>Pichiaceae</taxon>
        <taxon>Brettanomyces</taxon>
    </lineage>
</organism>
<evidence type="ECO:0000313" key="4">
    <source>
        <dbReference type="Proteomes" id="UP000662931"/>
    </source>
</evidence>
<dbReference type="Proteomes" id="UP000662931">
    <property type="component" value="Chromosome 4"/>
</dbReference>
<accession>A0A875S5D5</accession>
<dbReference type="EMBL" id="CP064815">
    <property type="protein sequence ID" value="QPG76516.1"/>
    <property type="molecule type" value="Genomic_DNA"/>
</dbReference>
<dbReference type="InterPro" id="IPR052208">
    <property type="entry name" value="DmX-like/RAVE_component"/>
</dbReference>
<dbReference type="InterPro" id="IPR036322">
    <property type="entry name" value="WD40_repeat_dom_sf"/>
</dbReference>
<name>A0A875S5D5_EENNA</name>